<dbReference type="AlphaFoldDB" id="A0A0N5CHE5"/>
<evidence type="ECO:0000313" key="3">
    <source>
        <dbReference type="WBParaSite" id="SPAL_0001726200.1"/>
    </source>
</evidence>
<name>A0A0N5CHE5_STREA</name>
<organism evidence="2 3">
    <name type="scientific">Strongyloides papillosus</name>
    <name type="common">Intestinal threadworm</name>
    <dbReference type="NCBI Taxonomy" id="174720"/>
    <lineage>
        <taxon>Eukaryota</taxon>
        <taxon>Metazoa</taxon>
        <taxon>Ecdysozoa</taxon>
        <taxon>Nematoda</taxon>
        <taxon>Chromadorea</taxon>
        <taxon>Rhabditida</taxon>
        <taxon>Tylenchina</taxon>
        <taxon>Panagrolaimomorpha</taxon>
        <taxon>Strongyloidoidea</taxon>
        <taxon>Strongyloididae</taxon>
        <taxon>Strongyloides</taxon>
    </lineage>
</organism>
<reference evidence="3" key="1">
    <citation type="submission" date="2017-02" db="UniProtKB">
        <authorList>
            <consortium name="WormBaseParasite"/>
        </authorList>
    </citation>
    <scope>IDENTIFICATION</scope>
</reference>
<feature type="domain" description="C2H2-type" evidence="1">
    <location>
        <begin position="41"/>
        <end position="64"/>
    </location>
</feature>
<dbReference type="PROSITE" id="PS00028">
    <property type="entry name" value="ZINC_FINGER_C2H2_1"/>
    <property type="match status" value="1"/>
</dbReference>
<dbReference type="WBParaSite" id="SPAL_0001726200.1">
    <property type="protein sequence ID" value="SPAL_0001726200.1"/>
    <property type="gene ID" value="SPAL_0001726200"/>
</dbReference>
<proteinExistence type="predicted"/>
<evidence type="ECO:0000313" key="2">
    <source>
        <dbReference type="Proteomes" id="UP000046392"/>
    </source>
</evidence>
<dbReference type="InterPro" id="IPR013087">
    <property type="entry name" value="Znf_C2H2_type"/>
</dbReference>
<protein>
    <submittedName>
        <fullName evidence="3">C2H2-type domain-containing protein</fullName>
    </submittedName>
</protein>
<dbReference type="Proteomes" id="UP000046392">
    <property type="component" value="Unplaced"/>
</dbReference>
<sequence>MLHPFSDVQCSLCQYPCLLKNIAQHFRRVHLKNSKNITLVCPENTCGVNLPTFSSFFDHICDIHRLRKEDIGYVHQMFESALNIPASISVTDITNEYSTQHISKIIDETVAEFLIETNTLSLKCINGIKTMLNSIFQKTNDIAKENALKKCRIFSECLNIKTNNFVLENAPILKKRFRMRNELPELHYGNFTLDLQTYLSIERKLNKKVDLFLKENEVIHIILFFDDAIPGNGLSTTASMFSICNFAYRVYLPDISNPSHRRHFRLLACARTFYVKFDKYLKSTQFLVEMINSHEITLDSKSYTCKVRCVTVNDNEK</sequence>
<evidence type="ECO:0000259" key="1">
    <source>
        <dbReference type="PROSITE" id="PS00028"/>
    </source>
</evidence>
<accession>A0A0N5CHE5</accession>
<keyword evidence="2" id="KW-1185">Reference proteome</keyword>